<organism evidence="2 3">
    <name type="scientific">Euphydryas editha</name>
    <name type="common">Edith's checkerspot</name>
    <dbReference type="NCBI Taxonomy" id="104508"/>
    <lineage>
        <taxon>Eukaryota</taxon>
        <taxon>Metazoa</taxon>
        <taxon>Ecdysozoa</taxon>
        <taxon>Arthropoda</taxon>
        <taxon>Hexapoda</taxon>
        <taxon>Insecta</taxon>
        <taxon>Pterygota</taxon>
        <taxon>Neoptera</taxon>
        <taxon>Endopterygota</taxon>
        <taxon>Lepidoptera</taxon>
        <taxon>Glossata</taxon>
        <taxon>Ditrysia</taxon>
        <taxon>Papilionoidea</taxon>
        <taxon>Nymphalidae</taxon>
        <taxon>Nymphalinae</taxon>
        <taxon>Euphydryas</taxon>
    </lineage>
</organism>
<dbReference type="EMBL" id="CAKOGL010000022">
    <property type="protein sequence ID" value="CAH2099637.1"/>
    <property type="molecule type" value="Genomic_DNA"/>
</dbReference>
<sequence length="165" mass="19330">MKNRIPKYIQDDMDSDICLKRRGRGGHDVLVREDGDLAIENSWIKYKEDNKKIGMPAHHILKLREFKQEIGEKMILDNIYRDENEIEHNQENENPNKKRGRPGSVPLPPDAKRFHAANHLPDMSTKQNRCRNFGCSKKTTVTCIYCNLPLCITPKRNCFIEFHKK</sequence>
<evidence type="ECO:0000313" key="2">
    <source>
        <dbReference type="EMBL" id="CAH2099637.1"/>
    </source>
</evidence>
<feature type="compositionally biased region" description="Basic and acidic residues" evidence="1">
    <location>
        <begin position="87"/>
        <end position="96"/>
    </location>
</feature>
<dbReference type="AlphaFoldDB" id="A0AAU9UP35"/>
<accession>A0AAU9UP35</accession>
<evidence type="ECO:0000256" key="1">
    <source>
        <dbReference type="SAM" id="MobiDB-lite"/>
    </source>
</evidence>
<feature type="region of interest" description="Disordered" evidence="1">
    <location>
        <begin position="87"/>
        <end position="114"/>
    </location>
</feature>
<keyword evidence="3" id="KW-1185">Reference proteome</keyword>
<dbReference type="PANTHER" id="PTHR47272">
    <property type="entry name" value="DDE_TNP_1_7 DOMAIN-CONTAINING PROTEIN"/>
    <property type="match status" value="1"/>
</dbReference>
<dbReference type="PANTHER" id="PTHR47272:SF2">
    <property type="entry name" value="PIGGYBAC TRANSPOSABLE ELEMENT-DERIVED PROTEIN 3-LIKE"/>
    <property type="match status" value="1"/>
</dbReference>
<comment type="caution">
    <text evidence="2">The sequence shown here is derived from an EMBL/GenBank/DDBJ whole genome shotgun (WGS) entry which is preliminary data.</text>
</comment>
<proteinExistence type="predicted"/>
<protein>
    <submittedName>
        <fullName evidence="2">Uncharacterized protein</fullName>
    </submittedName>
</protein>
<reference evidence="2" key="1">
    <citation type="submission" date="2022-03" db="EMBL/GenBank/DDBJ databases">
        <authorList>
            <person name="Tunstrom K."/>
        </authorList>
    </citation>
    <scope>NUCLEOTIDE SEQUENCE</scope>
</reference>
<dbReference type="Proteomes" id="UP001153954">
    <property type="component" value="Unassembled WGS sequence"/>
</dbReference>
<evidence type="ECO:0000313" key="3">
    <source>
        <dbReference type="Proteomes" id="UP001153954"/>
    </source>
</evidence>
<gene>
    <name evidence="2" type="ORF">EEDITHA_LOCUS14588</name>
</gene>
<name>A0AAU9UP35_EUPED</name>